<dbReference type="Proteomes" id="UP001642900">
    <property type="component" value="Unassembled WGS sequence"/>
</dbReference>
<keyword evidence="3" id="KW-1185">Reference proteome</keyword>
<comment type="caution">
    <text evidence="2">The sequence shown here is derived from an EMBL/GenBank/DDBJ whole genome shotgun (WGS) entry which is preliminary data.</text>
</comment>
<dbReference type="SUPFAM" id="SSF54637">
    <property type="entry name" value="Thioesterase/thiol ester dehydrase-isomerase"/>
    <property type="match status" value="1"/>
</dbReference>
<evidence type="ECO:0000313" key="3">
    <source>
        <dbReference type="Proteomes" id="UP001642900"/>
    </source>
</evidence>
<dbReference type="RefSeq" id="WP_165023417.1">
    <property type="nucleotide sequence ID" value="NZ_JAAKZF010000002.1"/>
</dbReference>
<organism evidence="2 3">
    <name type="scientific">Allomesorhizobium camelthorni</name>
    <dbReference type="NCBI Taxonomy" id="475069"/>
    <lineage>
        <taxon>Bacteria</taxon>
        <taxon>Pseudomonadati</taxon>
        <taxon>Pseudomonadota</taxon>
        <taxon>Alphaproteobacteria</taxon>
        <taxon>Hyphomicrobiales</taxon>
        <taxon>Phyllobacteriaceae</taxon>
        <taxon>Allomesorhizobium</taxon>
    </lineage>
</organism>
<reference evidence="2 3" key="1">
    <citation type="submission" date="2020-02" db="EMBL/GenBank/DDBJ databases">
        <title>Genome sequence of strain CCNWXJ40-4.</title>
        <authorList>
            <person name="Gao J."/>
            <person name="Sun J."/>
        </authorList>
    </citation>
    <scope>NUCLEOTIDE SEQUENCE [LARGE SCALE GENOMIC DNA]</scope>
    <source>
        <strain evidence="2 3">CCNWXJ 40-4</strain>
    </source>
</reference>
<dbReference type="PANTHER" id="PTHR42993">
    <property type="entry name" value="MAOC-LIKE DEHYDRATASE DOMAIN-CONTAINING PROTEIN"/>
    <property type="match status" value="1"/>
</dbReference>
<gene>
    <name evidence="2" type="ORF">G6N73_03480</name>
</gene>
<proteinExistence type="predicted"/>
<dbReference type="InterPro" id="IPR002539">
    <property type="entry name" value="MaoC-like_dom"/>
</dbReference>
<evidence type="ECO:0000313" key="2">
    <source>
        <dbReference type="EMBL" id="NGO50248.1"/>
    </source>
</evidence>
<accession>A0A6G4W7E6</accession>
<dbReference type="AlphaFoldDB" id="A0A6G4W7E6"/>
<dbReference type="PANTHER" id="PTHR42993:SF1">
    <property type="entry name" value="MAOC-LIKE DEHYDRATASE DOMAIN-CONTAINING PROTEIN"/>
    <property type="match status" value="1"/>
</dbReference>
<dbReference type="InterPro" id="IPR039375">
    <property type="entry name" value="NodN-like"/>
</dbReference>
<evidence type="ECO:0000259" key="1">
    <source>
        <dbReference type="Pfam" id="PF01575"/>
    </source>
</evidence>
<dbReference type="EMBL" id="JAAKZF010000002">
    <property type="protein sequence ID" value="NGO50248.1"/>
    <property type="molecule type" value="Genomic_DNA"/>
</dbReference>
<feature type="domain" description="MaoC-like" evidence="1">
    <location>
        <begin position="13"/>
        <end position="120"/>
    </location>
</feature>
<dbReference type="Gene3D" id="3.10.129.10">
    <property type="entry name" value="Hotdog Thioesterase"/>
    <property type="match status" value="1"/>
</dbReference>
<dbReference type="Pfam" id="PF01575">
    <property type="entry name" value="MaoC_dehydratas"/>
    <property type="match status" value="1"/>
</dbReference>
<dbReference type="CDD" id="cd03450">
    <property type="entry name" value="NodN"/>
    <property type="match status" value="1"/>
</dbReference>
<protein>
    <submittedName>
        <fullName evidence="2">MaoC family dehydratase</fullName>
    </submittedName>
</protein>
<name>A0A6G4W7E6_9HYPH</name>
<dbReference type="InterPro" id="IPR029069">
    <property type="entry name" value="HotDog_dom_sf"/>
</dbReference>
<sequence>MTTLTFATLDDFIGKELGVSEWVTVDQAMIDKFADCTGDHQWIHVDAERARRESPFRTTIAHGYLTLSLVAALAQDLGVVPENTQAAFNYGLDKVRFITAVKSGARVRLRVAMMSIENKGPGQYLMKASNTVEIEGEERPALIAETLVMLYERRRKTGA</sequence>